<keyword evidence="2" id="KW-1185">Reference proteome</keyword>
<comment type="caution">
    <text evidence="1">The sequence shown here is derived from an EMBL/GenBank/DDBJ whole genome shotgun (WGS) entry which is preliminary data.</text>
</comment>
<accession>A0AAV4J255</accession>
<dbReference type="EMBL" id="BMAT01009872">
    <property type="protein sequence ID" value="GFS15371.1"/>
    <property type="molecule type" value="Genomic_DNA"/>
</dbReference>
<reference evidence="1 2" key="1">
    <citation type="journal article" date="2021" name="Elife">
        <title>Chloroplast acquisition without the gene transfer in kleptoplastic sea slugs, Plakobranchus ocellatus.</title>
        <authorList>
            <person name="Maeda T."/>
            <person name="Takahashi S."/>
            <person name="Yoshida T."/>
            <person name="Shimamura S."/>
            <person name="Takaki Y."/>
            <person name="Nagai Y."/>
            <person name="Toyoda A."/>
            <person name="Suzuki Y."/>
            <person name="Arimoto A."/>
            <person name="Ishii H."/>
            <person name="Satoh N."/>
            <person name="Nishiyama T."/>
            <person name="Hasebe M."/>
            <person name="Maruyama T."/>
            <person name="Minagawa J."/>
            <person name="Obokata J."/>
            <person name="Shigenobu S."/>
        </authorList>
    </citation>
    <scope>NUCLEOTIDE SEQUENCE [LARGE SCALE GENOMIC DNA]</scope>
</reference>
<dbReference type="Proteomes" id="UP000762676">
    <property type="component" value="Unassembled WGS sequence"/>
</dbReference>
<organism evidence="1 2">
    <name type="scientific">Elysia marginata</name>
    <dbReference type="NCBI Taxonomy" id="1093978"/>
    <lineage>
        <taxon>Eukaryota</taxon>
        <taxon>Metazoa</taxon>
        <taxon>Spiralia</taxon>
        <taxon>Lophotrochozoa</taxon>
        <taxon>Mollusca</taxon>
        <taxon>Gastropoda</taxon>
        <taxon>Heterobranchia</taxon>
        <taxon>Euthyneura</taxon>
        <taxon>Panpulmonata</taxon>
        <taxon>Sacoglossa</taxon>
        <taxon>Placobranchoidea</taxon>
        <taxon>Plakobranchidae</taxon>
        <taxon>Elysia</taxon>
    </lineage>
</organism>
<proteinExistence type="predicted"/>
<dbReference type="AlphaFoldDB" id="A0AAV4J255"/>
<gene>
    <name evidence="1" type="ORF">ElyMa_004931000</name>
</gene>
<evidence type="ECO:0000313" key="2">
    <source>
        <dbReference type="Proteomes" id="UP000762676"/>
    </source>
</evidence>
<name>A0AAV4J255_9GAST</name>
<evidence type="ECO:0000313" key="1">
    <source>
        <dbReference type="EMBL" id="GFS15371.1"/>
    </source>
</evidence>
<sequence>MPNQRFTDVELRIVDLRIKSQSFWDRLANESKYEVKIFSSVSDGVSDNTYNLELGVMPVAEGGRVGFGPAGYAIYRNRAGQIPRFLDAHVTVIEDDSDIRNTATLMSKVRTTEAFSELSQTVLAAAANPLFAVGLNVAESLMDIGLDVLKENGDDLWLRRYFSFNYNIDGYSGSAEFESEEAYIKLQLFTG</sequence>
<protein>
    <submittedName>
        <fullName evidence="1">Uncharacterized protein</fullName>
    </submittedName>
</protein>